<name>A0A8S0PMY8_OLEEU</name>
<gene>
    <name evidence="2" type="ORF">OLEA9_A107874</name>
</gene>
<accession>A0A8S0PMY8</accession>
<comment type="caution">
    <text evidence="2">The sequence shown here is derived from an EMBL/GenBank/DDBJ whole genome shotgun (WGS) entry which is preliminary data.</text>
</comment>
<proteinExistence type="predicted"/>
<dbReference type="EMBL" id="CACTIH010000141">
    <property type="protein sequence ID" value="CAA2955183.1"/>
    <property type="molecule type" value="Genomic_DNA"/>
</dbReference>
<protein>
    <recommendedName>
        <fullName evidence="1">DUF7722 domain-containing protein</fullName>
    </recommendedName>
</protein>
<evidence type="ECO:0000259" key="1">
    <source>
        <dbReference type="Pfam" id="PF24847"/>
    </source>
</evidence>
<dbReference type="InterPro" id="IPR056139">
    <property type="entry name" value="DUF7722"/>
</dbReference>
<dbReference type="AlphaFoldDB" id="A0A8S0PMY8"/>
<dbReference type="OrthoDB" id="1932905at2759"/>
<dbReference type="Gramene" id="OE9A107874T1">
    <property type="protein sequence ID" value="OE9A107874C1"/>
    <property type="gene ID" value="OE9A107874"/>
</dbReference>
<organism evidence="2 3">
    <name type="scientific">Olea europaea subsp. europaea</name>
    <dbReference type="NCBI Taxonomy" id="158383"/>
    <lineage>
        <taxon>Eukaryota</taxon>
        <taxon>Viridiplantae</taxon>
        <taxon>Streptophyta</taxon>
        <taxon>Embryophyta</taxon>
        <taxon>Tracheophyta</taxon>
        <taxon>Spermatophyta</taxon>
        <taxon>Magnoliopsida</taxon>
        <taxon>eudicotyledons</taxon>
        <taxon>Gunneridae</taxon>
        <taxon>Pentapetalae</taxon>
        <taxon>asterids</taxon>
        <taxon>lamiids</taxon>
        <taxon>Lamiales</taxon>
        <taxon>Oleaceae</taxon>
        <taxon>Oleeae</taxon>
        <taxon>Olea</taxon>
    </lineage>
</organism>
<reference evidence="2 3" key="1">
    <citation type="submission" date="2019-12" db="EMBL/GenBank/DDBJ databases">
        <authorList>
            <person name="Alioto T."/>
            <person name="Alioto T."/>
            <person name="Gomez Garrido J."/>
        </authorList>
    </citation>
    <scope>NUCLEOTIDE SEQUENCE [LARGE SCALE GENOMIC DNA]</scope>
</reference>
<dbReference type="PANTHER" id="PTHR33513:SF45">
    <property type="entry name" value="CYTOPLASMIC TRNA 2-THIOLATION PROTEIN"/>
    <property type="match status" value="1"/>
</dbReference>
<keyword evidence="3" id="KW-1185">Reference proteome</keyword>
<evidence type="ECO:0000313" key="3">
    <source>
        <dbReference type="Proteomes" id="UP000594638"/>
    </source>
</evidence>
<dbReference type="Proteomes" id="UP000594638">
    <property type="component" value="Unassembled WGS sequence"/>
</dbReference>
<evidence type="ECO:0000313" key="2">
    <source>
        <dbReference type="EMBL" id="CAA2955183.1"/>
    </source>
</evidence>
<dbReference type="Pfam" id="PF24847">
    <property type="entry name" value="DUF7722"/>
    <property type="match status" value="1"/>
</dbReference>
<feature type="domain" description="DUF7722" evidence="1">
    <location>
        <begin position="17"/>
        <end position="62"/>
    </location>
</feature>
<dbReference type="PANTHER" id="PTHR33513">
    <property type="entry name" value="OS06G0523300 PROTEIN"/>
    <property type="match status" value="1"/>
</dbReference>
<sequence length="105" mass="12229">MGSNERASGFFRVPLHYPRYTRKEYEDMPEGKLDRVLAEYGLSANGDLSYKRKFAMGAFLWPNFVETPIAMDKIVIMPMPICWRILMPRSFPENEIIIPIAVRDD</sequence>